<evidence type="ECO:0000256" key="3">
    <source>
        <dbReference type="ARBA" id="ARBA00022989"/>
    </source>
</evidence>
<protein>
    <submittedName>
        <fullName evidence="13">LOW QUALITY PROTEIN: mas-related G-protein coupled receptor member D-like</fullName>
    </submittedName>
</protein>
<keyword evidence="12" id="KW-1185">Reference proteome</keyword>
<dbReference type="Gene3D" id="1.20.1070.10">
    <property type="entry name" value="Rhodopsin 7-helix transmembrane proteins"/>
    <property type="match status" value="2"/>
</dbReference>
<evidence type="ECO:0000256" key="6">
    <source>
        <dbReference type="ARBA" id="ARBA00023170"/>
    </source>
</evidence>
<feature type="transmembrane region" description="Helical" evidence="10">
    <location>
        <begin position="162"/>
        <end position="184"/>
    </location>
</feature>
<evidence type="ECO:0000256" key="7">
    <source>
        <dbReference type="ARBA" id="ARBA00023224"/>
    </source>
</evidence>
<evidence type="ECO:0000256" key="2">
    <source>
        <dbReference type="ARBA" id="ARBA00022692"/>
    </source>
</evidence>
<gene>
    <name evidence="13" type="primary">LOC107112123</name>
</gene>
<feature type="transmembrane region" description="Helical" evidence="10">
    <location>
        <begin position="232"/>
        <end position="250"/>
    </location>
</feature>
<dbReference type="PROSITE" id="PS50262">
    <property type="entry name" value="G_PROTEIN_RECEP_F1_2"/>
    <property type="match status" value="1"/>
</dbReference>
<proteinExistence type="inferred from homology"/>
<dbReference type="PANTHER" id="PTHR11334:SF68">
    <property type="entry name" value="G-PROTEIN COUPLED RECEPTORS FAMILY 1 PROFILE DOMAIN-CONTAINING PROTEIN-RELATED"/>
    <property type="match status" value="1"/>
</dbReference>
<evidence type="ECO:0000256" key="4">
    <source>
        <dbReference type="ARBA" id="ARBA00023040"/>
    </source>
</evidence>
<feature type="transmembrane region" description="Helical" evidence="10">
    <location>
        <begin position="50"/>
        <end position="73"/>
    </location>
</feature>
<dbReference type="InterPro" id="IPR017452">
    <property type="entry name" value="GPCR_Rhodpsn_7TM"/>
</dbReference>
<feature type="transmembrane region" description="Helical" evidence="10">
    <location>
        <begin position="85"/>
        <end position="102"/>
    </location>
</feature>
<reference evidence="13" key="1">
    <citation type="submission" date="2025-08" db="UniProtKB">
        <authorList>
            <consortium name="RefSeq"/>
        </authorList>
    </citation>
    <scope>IDENTIFICATION</scope>
</reference>
<keyword evidence="6 8" id="KW-0675">Receptor</keyword>
<feature type="transmembrane region" description="Helical" evidence="10">
    <location>
        <begin position="108"/>
        <end position="130"/>
    </location>
</feature>
<dbReference type="Pfam" id="PF00001">
    <property type="entry name" value="7tm_1"/>
    <property type="match status" value="2"/>
</dbReference>
<feature type="compositionally biased region" description="Polar residues" evidence="9">
    <location>
        <begin position="15"/>
        <end position="39"/>
    </location>
</feature>
<organism evidence="12 13">
    <name type="scientific">Gekko japonicus</name>
    <name type="common">Schlegel's Japanese gecko</name>
    <dbReference type="NCBI Taxonomy" id="146911"/>
    <lineage>
        <taxon>Eukaryota</taxon>
        <taxon>Metazoa</taxon>
        <taxon>Chordata</taxon>
        <taxon>Craniata</taxon>
        <taxon>Vertebrata</taxon>
        <taxon>Euteleostomi</taxon>
        <taxon>Lepidosauria</taxon>
        <taxon>Squamata</taxon>
        <taxon>Bifurcata</taxon>
        <taxon>Gekkota</taxon>
        <taxon>Gekkonidae</taxon>
        <taxon>Gekkoninae</taxon>
        <taxon>Gekko</taxon>
    </lineage>
</organism>
<feature type="transmembrane region" description="Helical" evidence="10">
    <location>
        <begin position="196"/>
        <end position="220"/>
    </location>
</feature>
<keyword evidence="5 10" id="KW-0472">Membrane</keyword>
<evidence type="ECO:0000256" key="8">
    <source>
        <dbReference type="RuleBase" id="RU000688"/>
    </source>
</evidence>
<dbReference type="Proteomes" id="UP000694871">
    <property type="component" value="Unplaced"/>
</dbReference>
<dbReference type="InterPro" id="IPR026234">
    <property type="entry name" value="MRGPCRFAMILY"/>
</dbReference>
<dbReference type="PROSITE" id="PS00237">
    <property type="entry name" value="G_PROTEIN_RECEP_F1_1"/>
    <property type="match status" value="2"/>
</dbReference>
<feature type="transmembrane region" description="Helical" evidence="10">
    <location>
        <begin position="378"/>
        <end position="398"/>
    </location>
</feature>
<keyword evidence="2 8" id="KW-0812">Transmembrane</keyword>
<evidence type="ECO:0000256" key="1">
    <source>
        <dbReference type="ARBA" id="ARBA00004141"/>
    </source>
</evidence>
<name>A0ABM1K4P5_GEKJA</name>
<evidence type="ECO:0000313" key="12">
    <source>
        <dbReference type="Proteomes" id="UP000694871"/>
    </source>
</evidence>
<dbReference type="GeneID" id="107112123"/>
<feature type="transmembrane region" description="Helical" evidence="10">
    <location>
        <begin position="307"/>
        <end position="327"/>
    </location>
</feature>
<evidence type="ECO:0000259" key="11">
    <source>
        <dbReference type="PROSITE" id="PS50262"/>
    </source>
</evidence>
<feature type="transmembrane region" description="Helical" evidence="10">
    <location>
        <begin position="418"/>
        <end position="435"/>
    </location>
</feature>
<dbReference type="SUPFAM" id="SSF81321">
    <property type="entry name" value="Family A G protein-coupled receptor-like"/>
    <property type="match status" value="2"/>
</dbReference>
<evidence type="ECO:0000256" key="9">
    <source>
        <dbReference type="SAM" id="MobiDB-lite"/>
    </source>
</evidence>
<sequence>MKDAAPDNPDYTYPSFPNGSKNYDSTSEDISSHSPSDNGSNESLGNFIEVISYAELVTCIFGAVGNGIVIWLLGFRIKRNPFSTYVLNLAVADFGVLLSVIVNTVSPWLIFIASFDNILMVSFNLILLMYSTSQFLLTAISIDRCVAVYFPLWHRCHRPPHLSTIVCALVWVLSVLLTAITGTLQSLNLYVIGIEGYYQFMVNAALCLPVITIATVSLFVKVCLKARQHRRGRLLTIVLLTLLFFLLFAFPLNVMKILSDLGYVQVYMPYGALLASLYFLTAISLERCLSVLFPIWYRCHRPRRSSIVVSFLLWIIPGLLSGMLLAFDYYFLDEKYLKVLNAIFTVNLLVFTPIMVASTLIMSIKIFCSSQKRQPPRLYITILVTLLFFIIFAVPLSVMHFIGLNSDHLSYIQYDTSFLFTSFNSSINPIIYYFVGRDRKRNRGSLKVVLKRAFRDEAMCQGGT</sequence>
<dbReference type="PRINTS" id="PR02108">
    <property type="entry name" value="MRGPCRFAMILY"/>
</dbReference>
<dbReference type="InterPro" id="IPR000276">
    <property type="entry name" value="GPCR_Rhodpsn"/>
</dbReference>
<feature type="region of interest" description="Disordered" evidence="9">
    <location>
        <begin position="1"/>
        <end position="39"/>
    </location>
</feature>
<keyword evidence="3 10" id="KW-1133">Transmembrane helix</keyword>
<keyword evidence="4 8" id="KW-0297">G-protein coupled receptor</keyword>
<feature type="transmembrane region" description="Helical" evidence="10">
    <location>
        <begin position="270"/>
        <end position="295"/>
    </location>
</feature>
<feature type="domain" description="G-protein coupled receptors family 1 profile" evidence="11">
    <location>
        <begin position="65"/>
        <end position="432"/>
    </location>
</feature>
<keyword evidence="7 8" id="KW-0807">Transducer</keyword>
<dbReference type="RefSeq" id="XP_015268682.1">
    <property type="nucleotide sequence ID" value="XM_015413196.1"/>
</dbReference>
<evidence type="ECO:0000256" key="10">
    <source>
        <dbReference type="SAM" id="Phobius"/>
    </source>
</evidence>
<evidence type="ECO:0000313" key="13">
    <source>
        <dbReference type="RefSeq" id="XP_015268682.1"/>
    </source>
</evidence>
<accession>A0ABM1K4P5</accession>
<comment type="subcellular location">
    <subcellularLocation>
        <location evidence="1">Membrane</location>
        <topology evidence="1">Multi-pass membrane protein</topology>
    </subcellularLocation>
</comment>
<evidence type="ECO:0000256" key="5">
    <source>
        <dbReference type="ARBA" id="ARBA00023136"/>
    </source>
</evidence>
<dbReference type="PANTHER" id="PTHR11334">
    <property type="entry name" value="MAS-RELATED G-PROTEIN COUPLED RECEPTOR"/>
    <property type="match status" value="1"/>
</dbReference>
<feature type="transmembrane region" description="Helical" evidence="10">
    <location>
        <begin position="339"/>
        <end position="366"/>
    </location>
</feature>
<comment type="similarity">
    <text evidence="8">Belongs to the G-protein coupled receptor 1 family.</text>
</comment>
<dbReference type="PRINTS" id="PR00237">
    <property type="entry name" value="GPCRRHODOPSN"/>
</dbReference>